<feature type="transmembrane region" description="Helical" evidence="7">
    <location>
        <begin position="346"/>
        <end position="366"/>
    </location>
</feature>
<dbReference type="GO" id="GO:0015212">
    <property type="term" value="F:cytidine transmembrane transporter activity"/>
    <property type="evidence" value="ECO:0007669"/>
    <property type="project" value="TreeGrafter"/>
</dbReference>
<organism evidence="9 10">
    <name type="scientific">Cephaloticoccus primus</name>
    <dbReference type="NCBI Taxonomy" id="1548207"/>
    <lineage>
        <taxon>Bacteria</taxon>
        <taxon>Pseudomonadati</taxon>
        <taxon>Verrucomicrobiota</taxon>
        <taxon>Opitutia</taxon>
        <taxon>Opitutales</taxon>
        <taxon>Opitutaceae</taxon>
        <taxon>Cephaloticoccus</taxon>
    </lineage>
</organism>
<dbReference type="InterPro" id="IPR036259">
    <property type="entry name" value="MFS_trans_sf"/>
</dbReference>
<comment type="caution">
    <text evidence="9">The sequence shown here is derived from an EMBL/GenBank/DDBJ whole genome shotgun (WGS) entry which is preliminary data.</text>
</comment>
<evidence type="ECO:0000256" key="4">
    <source>
        <dbReference type="ARBA" id="ARBA00022692"/>
    </source>
</evidence>
<feature type="transmembrane region" description="Helical" evidence="7">
    <location>
        <begin position="12"/>
        <end position="31"/>
    </location>
</feature>
<feature type="domain" description="Major facilitator superfamily (MFS) profile" evidence="8">
    <location>
        <begin position="210"/>
        <end position="416"/>
    </location>
</feature>
<evidence type="ECO:0000313" key="10">
    <source>
        <dbReference type="Proteomes" id="UP000070058"/>
    </source>
</evidence>
<dbReference type="SUPFAM" id="SSF103473">
    <property type="entry name" value="MFS general substrate transporter"/>
    <property type="match status" value="1"/>
</dbReference>
<dbReference type="InterPro" id="IPR004740">
    <property type="entry name" value="Nuc_H_symport"/>
</dbReference>
<keyword evidence="6 7" id="KW-0472">Membrane</keyword>
<proteinExistence type="predicted"/>
<evidence type="ECO:0000256" key="5">
    <source>
        <dbReference type="ARBA" id="ARBA00022989"/>
    </source>
</evidence>
<dbReference type="OrthoDB" id="9783013at2"/>
<dbReference type="Proteomes" id="UP000070058">
    <property type="component" value="Unassembled WGS sequence"/>
</dbReference>
<evidence type="ECO:0000259" key="8">
    <source>
        <dbReference type="PROSITE" id="PS50850"/>
    </source>
</evidence>
<keyword evidence="10" id="KW-1185">Reference proteome</keyword>
<dbReference type="RefSeq" id="WP_068631072.1">
    <property type="nucleotide sequence ID" value="NZ_LSZQ01000059.1"/>
</dbReference>
<evidence type="ECO:0000256" key="6">
    <source>
        <dbReference type="ARBA" id="ARBA00023136"/>
    </source>
</evidence>
<comment type="subcellular location">
    <subcellularLocation>
        <location evidence="1">Cell membrane</location>
        <topology evidence="1">Multi-pass membrane protein</topology>
    </subcellularLocation>
</comment>
<dbReference type="AlphaFoldDB" id="A0A139SJE0"/>
<feature type="transmembrane region" description="Helical" evidence="7">
    <location>
        <begin position="219"/>
        <end position="237"/>
    </location>
</feature>
<dbReference type="PANTHER" id="PTHR23522:SF4">
    <property type="entry name" value="NUCLEOSIDE PERMEASE NUPG-RELATED"/>
    <property type="match status" value="1"/>
</dbReference>
<evidence type="ECO:0000256" key="2">
    <source>
        <dbReference type="ARBA" id="ARBA00022448"/>
    </source>
</evidence>
<evidence type="ECO:0000256" key="7">
    <source>
        <dbReference type="SAM" id="Phobius"/>
    </source>
</evidence>
<feature type="transmembrane region" description="Helical" evidence="7">
    <location>
        <begin position="132"/>
        <end position="152"/>
    </location>
</feature>
<evidence type="ECO:0000313" key="9">
    <source>
        <dbReference type="EMBL" id="KXU34682.1"/>
    </source>
</evidence>
<dbReference type="GO" id="GO:0015213">
    <property type="term" value="F:uridine transmembrane transporter activity"/>
    <property type="evidence" value="ECO:0007669"/>
    <property type="project" value="TreeGrafter"/>
</dbReference>
<dbReference type="GO" id="GO:0005886">
    <property type="term" value="C:plasma membrane"/>
    <property type="evidence" value="ECO:0007669"/>
    <property type="project" value="UniProtKB-SubCell"/>
</dbReference>
<protein>
    <submittedName>
        <fullName evidence="9">MFS transporter</fullName>
    </submittedName>
</protein>
<dbReference type="EMBL" id="LSZQ01000059">
    <property type="protein sequence ID" value="KXU34682.1"/>
    <property type="molecule type" value="Genomic_DNA"/>
</dbReference>
<feature type="transmembrane region" description="Helical" evidence="7">
    <location>
        <begin position="305"/>
        <end position="325"/>
    </location>
</feature>
<keyword evidence="2" id="KW-0813">Transport</keyword>
<feature type="transmembrane region" description="Helical" evidence="7">
    <location>
        <begin position="51"/>
        <end position="68"/>
    </location>
</feature>
<feature type="transmembrane region" description="Helical" evidence="7">
    <location>
        <begin position="101"/>
        <end position="120"/>
    </location>
</feature>
<dbReference type="Gene3D" id="1.20.1250.20">
    <property type="entry name" value="MFS general substrate transporter like domains"/>
    <property type="match status" value="2"/>
</dbReference>
<accession>A0A139SJE0</accession>
<name>A0A139SJE0_9BACT</name>
<evidence type="ECO:0000256" key="3">
    <source>
        <dbReference type="ARBA" id="ARBA00022475"/>
    </source>
</evidence>
<dbReference type="Pfam" id="PF03825">
    <property type="entry name" value="Nuc_H_symport"/>
    <property type="match status" value="1"/>
</dbReference>
<sequence>MNLIIRLKLSFMMFLEFFIWGSWFVTLGTFLGRTLKAGGLDIANVFSTQSWGAIIAPFIVGIIADRYFNAERIFGGLHLVGAFLMFQMYRSESILSFFPYVLAYMILFMPTLALANSISFRQMNNPEKEFSLIRLWGTIGWIVAGLSISYLFKWDSDQAISDGLLRNTFLLAGGGSVLLGLFSFTLPKTPPQKTAEKGEVSIAKLLGLDAVRLLRDRNFLVFFTCSILICIPLAFYYQYANPFLTDTGLENATGKMSFGQMSEALCLLLLPVFFTRFGFKNTILIGMLSWALRYVLFAYGNAGELTFMLILGIALHGICFDFFFVSGQIYTDAKAGESHKSAAQGLIAFATYGVGQLIGFWAAGWISDHYEPLKASSLAEFWKSVWLVPAGFSLLVMILFALLFKSEKIETPPTRS</sequence>
<dbReference type="PANTHER" id="PTHR23522">
    <property type="entry name" value="BLL5896 PROTEIN"/>
    <property type="match status" value="1"/>
</dbReference>
<keyword evidence="5 7" id="KW-1133">Transmembrane helix</keyword>
<gene>
    <name evidence="9" type="ORF">AXK11_08110</name>
</gene>
<dbReference type="InterPro" id="IPR020846">
    <property type="entry name" value="MFS_dom"/>
</dbReference>
<feature type="transmembrane region" description="Helical" evidence="7">
    <location>
        <begin position="164"/>
        <end position="184"/>
    </location>
</feature>
<evidence type="ECO:0000256" key="1">
    <source>
        <dbReference type="ARBA" id="ARBA00004651"/>
    </source>
</evidence>
<reference evidence="10" key="1">
    <citation type="submission" date="2016-02" db="EMBL/GenBank/DDBJ databases">
        <authorList>
            <person name="Sanders J.G."/>
            <person name="Lin J.Y."/>
            <person name="Wertz J.T."/>
            <person name="Russell J.A."/>
            <person name="Moreau C.S."/>
            <person name="Powell S."/>
        </authorList>
    </citation>
    <scope>NUCLEOTIDE SEQUENCE [LARGE SCALE GENOMIC DNA]</scope>
    <source>
        <strain evidence="10">CAG34</strain>
    </source>
</reference>
<dbReference type="STRING" id="1548207.AXK11_08110"/>
<keyword evidence="3" id="KW-1003">Cell membrane</keyword>
<keyword evidence="4 7" id="KW-0812">Transmembrane</keyword>
<dbReference type="CDD" id="cd06177">
    <property type="entry name" value="MFS_NHS"/>
    <property type="match status" value="1"/>
</dbReference>
<dbReference type="PROSITE" id="PS50850">
    <property type="entry name" value="MFS"/>
    <property type="match status" value="1"/>
</dbReference>
<feature type="transmembrane region" description="Helical" evidence="7">
    <location>
        <begin position="386"/>
        <end position="404"/>
    </location>
</feature>